<dbReference type="PANTHER" id="PTHR37244:SF1">
    <property type="entry name" value="NADP-SPECIFIC GLUTAMATE DEHYDROGENASE"/>
    <property type="match status" value="1"/>
</dbReference>
<proteinExistence type="predicted"/>
<evidence type="ECO:0000313" key="2">
    <source>
        <dbReference type="Proteomes" id="UP000775213"/>
    </source>
</evidence>
<comment type="caution">
    <text evidence="1">The sequence shown here is derived from an EMBL/GenBank/DDBJ whole genome shotgun (WGS) entry which is preliminary data.</text>
</comment>
<name>A0AAV7GD22_DENCH</name>
<evidence type="ECO:0000313" key="1">
    <source>
        <dbReference type="EMBL" id="KAH0459674.1"/>
    </source>
</evidence>
<accession>A0AAV7GD22</accession>
<organism evidence="1 2">
    <name type="scientific">Dendrobium chrysotoxum</name>
    <name type="common">Orchid</name>
    <dbReference type="NCBI Taxonomy" id="161865"/>
    <lineage>
        <taxon>Eukaryota</taxon>
        <taxon>Viridiplantae</taxon>
        <taxon>Streptophyta</taxon>
        <taxon>Embryophyta</taxon>
        <taxon>Tracheophyta</taxon>
        <taxon>Spermatophyta</taxon>
        <taxon>Magnoliopsida</taxon>
        <taxon>Liliopsida</taxon>
        <taxon>Asparagales</taxon>
        <taxon>Orchidaceae</taxon>
        <taxon>Epidendroideae</taxon>
        <taxon>Malaxideae</taxon>
        <taxon>Dendrobiinae</taxon>
        <taxon>Dendrobium</taxon>
    </lineage>
</organism>
<gene>
    <name evidence="1" type="ORF">IEQ34_012488</name>
</gene>
<dbReference type="Proteomes" id="UP000775213">
    <property type="component" value="Unassembled WGS sequence"/>
</dbReference>
<sequence>MENIPLRLRSFKLHLIIPKNLRNYLAKTFKLIYVPESSTTLLEINGAKIPPNKPAPIFLRCNRLVESESDTEVVYASTDQVFTSDGLRFEVNFDGEKSLKGIFQRNVRWD</sequence>
<dbReference type="PANTHER" id="PTHR37244">
    <property type="entry name" value="NADP-SPECIFIC GLUTAMATE DEHYDROGENASE"/>
    <property type="match status" value="1"/>
</dbReference>
<dbReference type="EMBL" id="JAGFBR010000011">
    <property type="protein sequence ID" value="KAH0459674.1"/>
    <property type="molecule type" value="Genomic_DNA"/>
</dbReference>
<reference evidence="1 2" key="1">
    <citation type="journal article" date="2021" name="Hortic Res">
        <title>Chromosome-scale assembly of the Dendrobium chrysotoxum genome enhances the understanding of orchid evolution.</title>
        <authorList>
            <person name="Zhang Y."/>
            <person name="Zhang G.Q."/>
            <person name="Zhang D."/>
            <person name="Liu X.D."/>
            <person name="Xu X.Y."/>
            <person name="Sun W.H."/>
            <person name="Yu X."/>
            <person name="Zhu X."/>
            <person name="Wang Z.W."/>
            <person name="Zhao X."/>
            <person name="Zhong W.Y."/>
            <person name="Chen H."/>
            <person name="Yin W.L."/>
            <person name="Huang T."/>
            <person name="Niu S.C."/>
            <person name="Liu Z.J."/>
        </authorList>
    </citation>
    <scope>NUCLEOTIDE SEQUENCE [LARGE SCALE GENOMIC DNA]</scope>
    <source>
        <strain evidence="1">Lindl</strain>
    </source>
</reference>
<dbReference type="AlphaFoldDB" id="A0AAV7GD22"/>
<keyword evidence="2" id="KW-1185">Reference proteome</keyword>
<protein>
    <submittedName>
        <fullName evidence="1">Uncharacterized protein</fullName>
    </submittedName>
</protein>